<dbReference type="CDD" id="cd00075">
    <property type="entry name" value="HATPase"/>
    <property type="match status" value="1"/>
</dbReference>
<dbReference type="InterPro" id="IPR003594">
    <property type="entry name" value="HATPase_dom"/>
</dbReference>
<dbReference type="EC" id="2.7.13.3" evidence="2"/>
<dbReference type="PANTHER" id="PTHR45453">
    <property type="entry name" value="PHOSPHATE REGULON SENSOR PROTEIN PHOR"/>
    <property type="match status" value="1"/>
</dbReference>
<dbReference type="CDD" id="cd00082">
    <property type="entry name" value="HisKA"/>
    <property type="match status" value="1"/>
</dbReference>
<evidence type="ECO:0000256" key="6">
    <source>
        <dbReference type="ARBA" id="ARBA00023012"/>
    </source>
</evidence>
<feature type="domain" description="Histidine kinase" evidence="8">
    <location>
        <begin position="242"/>
        <end position="458"/>
    </location>
</feature>
<dbReference type="GO" id="GO:0016036">
    <property type="term" value="P:cellular response to phosphate starvation"/>
    <property type="evidence" value="ECO:0007669"/>
    <property type="project" value="TreeGrafter"/>
</dbReference>
<dbReference type="RefSeq" id="WP_089543752.1">
    <property type="nucleotide sequence ID" value="NZ_NMPZ01000009.1"/>
</dbReference>
<comment type="catalytic activity">
    <reaction evidence="1">
        <text>ATP + protein L-histidine = ADP + protein N-phospho-L-histidine.</text>
        <dbReference type="EC" id="2.7.13.3"/>
    </reaction>
</comment>
<dbReference type="GO" id="GO:0005886">
    <property type="term" value="C:plasma membrane"/>
    <property type="evidence" value="ECO:0007669"/>
    <property type="project" value="TreeGrafter"/>
</dbReference>
<evidence type="ECO:0000256" key="4">
    <source>
        <dbReference type="ARBA" id="ARBA00022679"/>
    </source>
</evidence>
<sequence length="458" mass="51908">MKKVYSIALLAIIMIVCLQGYNVHLQYQKYKLKCIDEINDMLVQSVDEEYHNRAKSKNNPDKNGEHHIRYKVFNATDKIQEKKIKEPGLDLQTLDIGSLKKQGILSNYGDAVILLSQDMLEQEGKPLNLANLNEIVSRRMEDKIERSIFLLDKNKKIIKTEGVKKVPSSWVCSKDVAVNLANLRFVRVAMPVPPSKFIAHSIWTLALSVLFVLIAVVCIGYHLLVIKRKEQLLRNRELGVNGIIHDLKAPINSVISVLSLLKVKVKEDKILLDVISQASDKAKLLESDIESILLAAKGGNDRILLNLKKVSLLELTNIVKTDMDILYKKKPHNIVISDETHGDNMAYADELYIRNVMRNLVENALKYSDDGVNVQVLIRNIDENIEVSVTDDGWGITPKDQKLIFRQFYRVRQHKQVKGYGIGLAVVKYVVEAHHGRIRVNSELGKGSCFTFSLPKAQ</sequence>
<reference evidence="9 10" key="1">
    <citation type="submission" date="2017-07" db="EMBL/GenBank/DDBJ databases">
        <title>Draft genome sequence of Prevotella copri isolated from the gut of healthy adult Indian.</title>
        <authorList>
            <person name="Das B."/>
            <person name="Bag S."/>
            <person name="Ghosh T.S."/>
        </authorList>
    </citation>
    <scope>NUCLEOTIDE SEQUENCE [LARGE SCALE GENOMIC DNA]</scope>
    <source>
        <strain evidence="9 10">Indica</strain>
    </source>
</reference>
<proteinExistence type="predicted"/>
<name>A0AA91TJY7_9BACT</name>
<organism evidence="9 10">
    <name type="scientific">Segatella copri</name>
    <dbReference type="NCBI Taxonomy" id="165179"/>
    <lineage>
        <taxon>Bacteria</taxon>
        <taxon>Pseudomonadati</taxon>
        <taxon>Bacteroidota</taxon>
        <taxon>Bacteroidia</taxon>
        <taxon>Bacteroidales</taxon>
        <taxon>Prevotellaceae</taxon>
        <taxon>Segatella</taxon>
    </lineage>
</organism>
<dbReference type="AlphaFoldDB" id="A0AA91TJY7"/>
<evidence type="ECO:0000256" key="5">
    <source>
        <dbReference type="ARBA" id="ARBA00022777"/>
    </source>
</evidence>
<keyword evidence="7" id="KW-0472">Membrane</keyword>
<evidence type="ECO:0000259" key="8">
    <source>
        <dbReference type="PROSITE" id="PS50109"/>
    </source>
</evidence>
<dbReference type="Gene3D" id="3.30.565.10">
    <property type="entry name" value="Histidine kinase-like ATPase, C-terminal domain"/>
    <property type="match status" value="1"/>
</dbReference>
<dbReference type="Pfam" id="PF02518">
    <property type="entry name" value="HATPase_c"/>
    <property type="match status" value="1"/>
</dbReference>
<dbReference type="PROSITE" id="PS50109">
    <property type="entry name" value="HIS_KIN"/>
    <property type="match status" value="1"/>
</dbReference>
<dbReference type="InterPro" id="IPR036890">
    <property type="entry name" value="HATPase_C_sf"/>
</dbReference>
<dbReference type="PRINTS" id="PR00344">
    <property type="entry name" value="BCTRLSENSOR"/>
</dbReference>
<dbReference type="SUPFAM" id="SSF55874">
    <property type="entry name" value="ATPase domain of HSP90 chaperone/DNA topoisomerase II/histidine kinase"/>
    <property type="match status" value="1"/>
</dbReference>
<dbReference type="SUPFAM" id="SSF47384">
    <property type="entry name" value="Homodimeric domain of signal transducing histidine kinase"/>
    <property type="match status" value="1"/>
</dbReference>
<keyword evidence="6" id="KW-0902">Two-component regulatory system</keyword>
<comment type="caution">
    <text evidence="9">The sequence shown here is derived from an EMBL/GenBank/DDBJ whole genome shotgun (WGS) entry which is preliminary data.</text>
</comment>
<evidence type="ECO:0000256" key="3">
    <source>
        <dbReference type="ARBA" id="ARBA00022553"/>
    </source>
</evidence>
<feature type="transmembrane region" description="Helical" evidence="7">
    <location>
        <begin position="202"/>
        <end position="226"/>
    </location>
</feature>
<dbReference type="InterPro" id="IPR004358">
    <property type="entry name" value="Sig_transdc_His_kin-like_C"/>
</dbReference>
<dbReference type="GO" id="GO:0004721">
    <property type="term" value="F:phosphoprotein phosphatase activity"/>
    <property type="evidence" value="ECO:0007669"/>
    <property type="project" value="TreeGrafter"/>
</dbReference>
<dbReference type="EMBL" id="NMPZ01000009">
    <property type="protein sequence ID" value="OXL44119.1"/>
    <property type="molecule type" value="Genomic_DNA"/>
</dbReference>
<keyword evidence="5" id="KW-0418">Kinase</keyword>
<keyword evidence="3" id="KW-0597">Phosphoprotein</keyword>
<keyword evidence="7" id="KW-1133">Transmembrane helix</keyword>
<dbReference type="InterPro" id="IPR036097">
    <property type="entry name" value="HisK_dim/P_sf"/>
</dbReference>
<dbReference type="InterPro" id="IPR003661">
    <property type="entry name" value="HisK_dim/P_dom"/>
</dbReference>
<accession>A0AA91TJY7</accession>
<evidence type="ECO:0000313" key="9">
    <source>
        <dbReference type="EMBL" id="OXL44119.1"/>
    </source>
</evidence>
<dbReference type="GO" id="GO:0000155">
    <property type="term" value="F:phosphorelay sensor kinase activity"/>
    <property type="evidence" value="ECO:0007669"/>
    <property type="project" value="InterPro"/>
</dbReference>
<dbReference type="FunFam" id="3.30.565.10:FF:000006">
    <property type="entry name" value="Sensor histidine kinase WalK"/>
    <property type="match status" value="1"/>
</dbReference>
<dbReference type="InterPro" id="IPR050351">
    <property type="entry name" value="BphY/WalK/GraS-like"/>
</dbReference>
<dbReference type="InterPro" id="IPR005467">
    <property type="entry name" value="His_kinase_dom"/>
</dbReference>
<evidence type="ECO:0000313" key="10">
    <source>
        <dbReference type="Proteomes" id="UP000215155"/>
    </source>
</evidence>
<dbReference type="SMART" id="SM00387">
    <property type="entry name" value="HATPase_c"/>
    <property type="match status" value="1"/>
</dbReference>
<protein>
    <recommendedName>
        <fullName evidence="2">histidine kinase</fullName>
        <ecNumber evidence="2">2.7.13.3</ecNumber>
    </recommendedName>
</protein>
<evidence type="ECO:0000256" key="7">
    <source>
        <dbReference type="SAM" id="Phobius"/>
    </source>
</evidence>
<gene>
    <name evidence="9" type="ORF">CFT61_07015</name>
</gene>
<dbReference type="Proteomes" id="UP000215155">
    <property type="component" value="Unassembled WGS sequence"/>
</dbReference>
<evidence type="ECO:0000256" key="2">
    <source>
        <dbReference type="ARBA" id="ARBA00012438"/>
    </source>
</evidence>
<dbReference type="PANTHER" id="PTHR45453:SF1">
    <property type="entry name" value="PHOSPHATE REGULON SENSOR PROTEIN PHOR"/>
    <property type="match status" value="1"/>
</dbReference>
<evidence type="ECO:0000256" key="1">
    <source>
        <dbReference type="ARBA" id="ARBA00000085"/>
    </source>
</evidence>
<keyword evidence="4" id="KW-0808">Transferase</keyword>
<keyword evidence="7" id="KW-0812">Transmembrane</keyword>